<accession>A0ABT2HRY4</accession>
<proteinExistence type="predicted"/>
<sequence>MSVSWITPGITEDFLRGIVECEPTTAGLTPQRLPAWARAQIPDPQAQRTVQLSSGVRVTLSTRATRLQLVTRAEKNPADEPWKPEPVYDVYIDGELLIQRVSELQPDLPAMVRHS</sequence>
<dbReference type="Proteomes" id="UP001205046">
    <property type="component" value="Unassembled WGS sequence"/>
</dbReference>
<evidence type="ECO:0000313" key="1">
    <source>
        <dbReference type="EMBL" id="MCT1607461.1"/>
    </source>
</evidence>
<dbReference type="Gene3D" id="2.60.120.260">
    <property type="entry name" value="Galactose-binding domain-like"/>
    <property type="match status" value="1"/>
</dbReference>
<keyword evidence="2" id="KW-1185">Reference proteome</keyword>
<comment type="caution">
    <text evidence="1">The sequence shown here is derived from an EMBL/GenBank/DDBJ whole genome shotgun (WGS) entry which is preliminary data.</text>
</comment>
<name>A0ABT2HRY4_9MICC</name>
<dbReference type="RefSeq" id="WP_044492638.1">
    <property type="nucleotide sequence ID" value="NZ_JALXMO010000026.1"/>
</dbReference>
<organism evidence="1 2">
    <name type="scientific">Nesterenkonia massiliensis</name>
    <dbReference type="NCBI Taxonomy" id="1232429"/>
    <lineage>
        <taxon>Bacteria</taxon>
        <taxon>Bacillati</taxon>
        <taxon>Actinomycetota</taxon>
        <taxon>Actinomycetes</taxon>
        <taxon>Micrococcales</taxon>
        <taxon>Micrococcaceae</taxon>
        <taxon>Nesterenkonia</taxon>
    </lineage>
</organism>
<evidence type="ECO:0000313" key="2">
    <source>
        <dbReference type="Proteomes" id="UP001205046"/>
    </source>
</evidence>
<reference evidence="1 2" key="1">
    <citation type="submission" date="2022-04" db="EMBL/GenBank/DDBJ databases">
        <title>Human microbiome associated bacterial genomes.</title>
        <authorList>
            <person name="Sandstrom S."/>
            <person name="Salamzade R."/>
            <person name="Kalan L.R."/>
        </authorList>
    </citation>
    <scope>NUCLEOTIDE SEQUENCE [LARGE SCALE GENOMIC DNA]</scope>
    <source>
        <strain evidence="2">p3-SID767</strain>
    </source>
</reference>
<gene>
    <name evidence="1" type="ORF">M3B43_09005</name>
</gene>
<dbReference type="EMBL" id="JALXMO010000026">
    <property type="protein sequence ID" value="MCT1607461.1"/>
    <property type="molecule type" value="Genomic_DNA"/>
</dbReference>
<protein>
    <submittedName>
        <fullName evidence="1">Uncharacterized protein</fullName>
    </submittedName>
</protein>